<feature type="binding site" evidence="7 8">
    <location>
        <position position="105"/>
    </location>
    <ligand>
        <name>S-adenosyl-L-methionine</name>
        <dbReference type="ChEBI" id="CHEBI:59789"/>
    </ligand>
</feature>
<gene>
    <name evidence="7 10" type="primary">rsmA</name>
    <name evidence="7" type="synonym">ksgA</name>
    <name evidence="10" type="ORF">NCTC12112_00976</name>
</gene>
<organism evidence="10 11">
    <name type="scientific">Fusobacterium ulcerans</name>
    <dbReference type="NCBI Taxonomy" id="861"/>
    <lineage>
        <taxon>Bacteria</taxon>
        <taxon>Fusobacteriati</taxon>
        <taxon>Fusobacteriota</taxon>
        <taxon>Fusobacteriia</taxon>
        <taxon>Fusobacteriales</taxon>
        <taxon>Fusobacteriaceae</taxon>
        <taxon>Fusobacterium</taxon>
    </lineage>
</organism>
<comment type="subcellular location">
    <subcellularLocation>
        <location evidence="7">Cytoplasm</location>
    </subcellularLocation>
</comment>
<evidence type="ECO:0000259" key="9">
    <source>
        <dbReference type="SMART" id="SM00650"/>
    </source>
</evidence>
<dbReference type="Proteomes" id="UP000249008">
    <property type="component" value="Chromosome 1"/>
</dbReference>
<protein>
    <recommendedName>
        <fullName evidence="7">Ribosomal RNA small subunit methyltransferase A</fullName>
        <ecNumber evidence="7">2.1.1.182</ecNumber>
    </recommendedName>
    <alternativeName>
        <fullName evidence="7">16S rRNA (adenine(1518)-N(6)/adenine(1519)-N(6))-dimethyltransferase</fullName>
    </alternativeName>
    <alternativeName>
        <fullName evidence="7">16S rRNA dimethyladenosine transferase</fullName>
    </alternativeName>
    <alternativeName>
        <fullName evidence="7">16S rRNA dimethylase</fullName>
    </alternativeName>
    <alternativeName>
        <fullName evidence="7">S-adenosylmethionine-6-N', N'-adenosyl(rRNA) dimethyltransferase</fullName>
    </alternativeName>
</protein>
<feature type="binding site" evidence="7 8">
    <location>
        <position position="86"/>
    </location>
    <ligand>
        <name>S-adenosyl-L-methionine</name>
        <dbReference type="ChEBI" id="CHEBI:59789"/>
    </ligand>
</feature>
<keyword evidence="6 7" id="KW-0694">RNA-binding</keyword>
<feature type="domain" description="Ribosomal RNA adenine methylase transferase N-terminal" evidence="9">
    <location>
        <begin position="20"/>
        <end position="189"/>
    </location>
</feature>
<keyword evidence="5 7" id="KW-0949">S-adenosyl-L-methionine</keyword>
<dbReference type="AlphaFoldDB" id="A0AAX1TRZ1"/>
<dbReference type="GO" id="GO:0005829">
    <property type="term" value="C:cytosol"/>
    <property type="evidence" value="ECO:0007669"/>
    <property type="project" value="TreeGrafter"/>
</dbReference>
<accession>A0AAX1TRZ1</accession>
<evidence type="ECO:0000256" key="6">
    <source>
        <dbReference type="ARBA" id="ARBA00022884"/>
    </source>
</evidence>
<dbReference type="PROSITE" id="PS51689">
    <property type="entry name" value="SAM_RNA_A_N6_MT"/>
    <property type="match status" value="1"/>
</dbReference>
<dbReference type="NCBIfam" id="TIGR00755">
    <property type="entry name" value="ksgA"/>
    <property type="match status" value="1"/>
</dbReference>
<dbReference type="PANTHER" id="PTHR11727:SF7">
    <property type="entry name" value="DIMETHYLADENOSINE TRANSFERASE-RELATED"/>
    <property type="match status" value="1"/>
</dbReference>
<keyword evidence="3 7" id="KW-0489">Methyltransferase</keyword>
<comment type="function">
    <text evidence="7">Specifically dimethylates two adjacent adenosines (A1518 and A1519) in the loop of a conserved hairpin near the 3'-end of 16S rRNA in the 30S particle. May play a critical role in biogenesis of 30S subunits.</text>
</comment>
<dbReference type="HAMAP" id="MF_00607">
    <property type="entry name" value="16SrRNA_methyltr_A"/>
    <property type="match status" value="1"/>
</dbReference>
<sequence>MSFKHKKKFGQNFLTDQKEVLRKIMEVSAVNENDTVLEIGPGEGALTALLLDTAEKVVTVEIDRDLEKILRKKFDGNPKYTLVMNDVLETDLKEYVGAGTKVVANIPYYITSPIINKLIENRDVIDEIYIMVQKEVAERICAKKGKERSVLTLAVEYFGEAEYLFTIPKEAFTPIPKVDSAFMSIKLYKDDKYKKLVAEDIFFKYVKAAFANKRKNLLNNFTSLGMSKDELRVVLNEVGIKETERAENLTIEDFINLIAVFEKK</sequence>
<keyword evidence="4 7" id="KW-0808">Transferase</keyword>
<dbReference type="Gene3D" id="1.10.8.100">
    <property type="entry name" value="Ribosomal RNA adenine dimethylase-like, domain 2"/>
    <property type="match status" value="1"/>
</dbReference>
<keyword evidence="1 7" id="KW-0963">Cytoplasm</keyword>
<evidence type="ECO:0000256" key="2">
    <source>
        <dbReference type="ARBA" id="ARBA00022552"/>
    </source>
</evidence>
<dbReference type="GO" id="GO:0052908">
    <property type="term" value="F:16S rRNA (adenine(1518)-N(6)/adenine(1519)-N(6))-dimethyltransferase activity"/>
    <property type="evidence" value="ECO:0007669"/>
    <property type="project" value="UniProtKB-EC"/>
</dbReference>
<dbReference type="PANTHER" id="PTHR11727">
    <property type="entry name" value="DIMETHYLADENOSINE TRANSFERASE"/>
    <property type="match status" value="1"/>
</dbReference>
<dbReference type="InterPro" id="IPR011530">
    <property type="entry name" value="rRNA_adenine_dimethylase"/>
</dbReference>
<comment type="similarity">
    <text evidence="7">Belongs to the class I-like SAM-binding methyltransferase superfamily. rRNA adenine N(6)-methyltransferase family. RsmA subfamily.</text>
</comment>
<evidence type="ECO:0000256" key="8">
    <source>
        <dbReference type="PROSITE-ProRule" id="PRU01026"/>
    </source>
</evidence>
<dbReference type="Gene3D" id="3.40.50.150">
    <property type="entry name" value="Vaccinia Virus protein VP39"/>
    <property type="match status" value="1"/>
</dbReference>
<name>A0AAX1TRZ1_9FUSO</name>
<dbReference type="InterPro" id="IPR029063">
    <property type="entry name" value="SAM-dependent_MTases_sf"/>
</dbReference>
<dbReference type="PROSITE" id="PS01131">
    <property type="entry name" value="RRNA_A_DIMETH"/>
    <property type="match status" value="1"/>
</dbReference>
<feature type="binding site" evidence="7 8">
    <location>
        <position position="40"/>
    </location>
    <ligand>
        <name>S-adenosyl-L-methionine</name>
        <dbReference type="ChEBI" id="CHEBI:59789"/>
    </ligand>
</feature>
<proteinExistence type="inferred from homology"/>
<evidence type="ECO:0000313" key="11">
    <source>
        <dbReference type="Proteomes" id="UP000249008"/>
    </source>
</evidence>
<dbReference type="InterPro" id="IPR023165">
    <property type="entry name" value="rRNA_Ade_diMease-like_C"/>
</dbReference>
<comment type="catalytic activity">
    <reaction evidence="7">
        <text>adenosine(1518)/adenosine(1519) in 16S rRNA + 4 S-adenosyl-L-methionine = N(6)-dimethyladenosine(1518)/N(6)-dimethyladenosine(1519) in 16S rRNA + 4 S-adenosyl-L-homocysteine + 4 H(+)</text>
        <dbReference type="Rhea" id="RHEA:19609"/>
        <dbReference type="Rhea" id="RHEA-COMP:10232"/>
        <dbReference type="Rhea" id="RHEA-COMP:10233"/>
        <dbReference type="ChEBI" id="CHEBI:15378"/>
        <dbReference type="ChEBI" id="CHEBI:57856"/>
        <dbReference type="ChEBI" id="CHEBI:59789"/>
        <dbReference type="ChEBI" id="CHEBI:74411"/>
        <dbReference type="ChEBI" id="CHEBI:74493"/>
        <dbReference type="EC" id="2.1.1.182"/>
    </reaction>
</comment>
<dbReference type="GO" id="GO:0003723">
    <property type="term" value="F:RNA binding"/>
    <property type="evidence" value="ECO:0007669"/>
    <property type="project" value="UniProtKB-UniRule"/>
</dbReference>
<evidence type="ECO:0000256" key="5">
    <source>
        <dbReference type="ARBA" id="ARBA00022691"/>
    </source>
</evidence>
<feature type="binding site" evidence="7 8">
    <location>
        <position position="14"/>
    </location>
    <ligand>
        <name>S-adenosyl-L-methionine</name>
        <dbReference type="ChEBI" id="CHEBI:59789"/>
    </ligand>
</feature>
<keyword evidence="2 7" id="KW-0698">rRNA processing</keyword>
<dbReference type="RefSeq" id="WP_005976704.1">
    <property type="nucleotide sequence ID" value="NZ_BAABXY010000001.1"/>
</dbReference>
<dbReference type="GeneID" id="78455554"/>
<dbReference type="EC" id="2.1.1.182" evidence="7"/>
<dbReference type="SUPFAM" id="SSF53335">
    <property type="entry name" value="S-adenosyl-L-methionine-dependent methyltransferases"/>
    <property type="match status" value="1"/>
</dbReference>
<evidence type="ECO:0000313" key="10">
    <source>
        <dbReference type="EMBL" id="SQJ00817.1"/>
    </source>
</evidence>
<dbReference type="Pfam" id="PF00398">
    <property type="entry name" value="RrnaAD"/>
    <property type="match status" value="1"/>
</dbReference>
<dbReference type="InterPro" id="IPR020598">
    <property type="entry name" value="rRNA_Ade_methylase_Trfase_N"/>
</dbReference>
<evidence type="ECO:0000256" key="4">
    <source>
        <dbReference type="ARBA" id="ARBA00022679"/>
    </source>
</evidence>
<dbReference type="SMART" id="SM00650">
    <property type="entry name" value="rADc"/>
    <property type="match status" value="1"/>
</dbReference>
<dbReference type="KEGG" id="ful:C4N20_12080"/>
<dbReference type="InterPro" id="IPR020596">
    <property type="entry name" value="rRNA_Ade_Mease_Trfase_CS"/>
</dbReference>
<dbReference type="InterPro" id="IPR001737">
    <property type="entry name" value="KsgA/Erm"/>
</dbReference>
<evidence type="ECO:0000256" key="7">
    <source>
        <dbReference type="HAMAP-Rule" id="MF_00607"/>
    </source>
</evidence>
<dbReference type="EMBL" id="LS483487">
    <property type="protein sequence ID" value="SQJ00817.1"/>
    <property type="molecule type" value="Genomic_DNA"/>
</dbReference>
<dbReference type="CDD" id="cd02440">
    <property type="entry name" value="AdoMet_MTases"/>
    <property type="match status" value="1"/>
</dbReference>
<feature type="binding site" evidence="7 8">
    <location>
        <position position="12"/>
    </location>
    <ligand>
        <name>S-adenosyl-L-methionine</name>
        <dbReference type="ChEBI" id="CHEBI:59789"/>
    </ligand>
</feature>
<evidence type="ECO:0000256" key="1">
    <source>
        <dbReference type="ARBA" id="ARBA00022490"/>
    </source>
</evidence>
<reference evidence="10 11" key="1">
    <citation type="submission" date="2018-06" db="EMBL/GenBank/DDBJ databases">
        <authorList>
            <consortium name="Pathogen Informatics"/>
            <person name="Doyle S."/>
        </authorList>
    </citation>
    <scope>NUCLEOTIDE SEQUENCE [LARGE SCALE GENOMIC DNA]</scope>
    <source>
        <strain evidence="10 11">NCTC12112</strain>
    </source>
</reference>
<feature type="binding site" evidence="7 8">
    <location>
        <position position="61"/>
    </location>
    <ligand>
        <name>S-adenosyl-L-methionine</name>
        <dbReference type="ChEBI" id="CHEBI:59789"/>
    </ligand>
</feature>
<evidence type="ECO:0000256" key="3">
    <source>
        <dbReference type="ARBA" id="ARBA00022603"/>
    </source>
</evidence>